<gene>
    <name evidence="1" type="ORF">BCR44DRAFT_66860</name>
</gene>
<dbReference type="AlphaFoldDB" id="A0A1Y2H5B2"/>
<evidence type="ECO:0000313" key="1">
    <source>
        <dbReference type="EMBL" id="ORZ29760.1"/>
    </source>
</evidence>
<name>A0A1Y2H5B2_9FUNG</name>
<dbReference type="Proteomes" id="UP000193411">
    <property type="component" value="Unassembled WGS sequence"/>
</dbReference>
<evidence type="ECO:0000313" key="2">
    <source>
        <dbReference type="Proteomes" id="UP000193411"/>
    </source>
</evidence>
<protein>
    <submittedName>
        <fullName evidence="1">Uncharacterized protein</fullName>
    </submittedName>
</protein>
<organism evidence="1 2">
    <name type="scientific">Catenaria anguillulae PL171</name>
    <dbReference type="NCBI Taxonomy" id="765915"/>
    <lineage>
        <taxon>Eukaryota</taxon>
        <taxon>Fungi</taxon>
        <taxon>Fungi incertae sedis</taxon>
        <taxon>Blastocladiomycota</taxon>
        <taxon>Blastocladiomycetes</taxon>
        <taxon>Blastocladiales</taxon>
        <taxon>Catenariaceae</taxon>
        <taxon>Catenaria</taxon>
    </lineage>
</organism>
<accession>A0A1Y2H5B2</accession>
<dbReference type="EMBL" id="MCFL01000129">
    <property type="protein sequence ID" value="ORZ29760.1"/>
    <property type="molecule type" value="Genomic_DNA"/>
</dbReference>
<comment type="caution">
    <text evidence="1">The sequence shown here is derived from an EMBL/GenBank/DDBJ whole genome shotgun (WGS) entry which is preliminary data.</text>
</comment>
<sequence>MARRNADVVKLQEDLRLVSLARDEAQVRVFAMDITVKDELGTHGFVRGAQQAGRRKGHVCQASREADDTPCSRRGPCQGPGCQDAKGTGPCPCGRARAPSQGRCAAGNQIAVASPTAVPFAHARTIKSSDSGNAPIVGKLGPLPQARLTPLPAGNFQVAACRYVSSSTEPGRSHSSILIVAKQNLTRPRSTCLHHQTNCSTPRTARVLQEQVCVRWMVATAT</sequence>
<keyword evidence="2" id="KW-1185">Reference proteome</keyword>
<reference evidence="1 2" key="1">
    <citation type="submission" date="2016-07" db="EMBL/GenBank/DDBJ databases">
        <title>Pervasive Adenine N6-methylation of Active Genes in Fungi.</title>
        <authorList>
            <consortium name="DOE Joint Genome Institute"/>
            <person name="Mondo S.J."/>
            <person name="Dannebaum R.O."/>
            <person name="Kuo R.C."/>
            <person name="Labutti K."/>
            <person name="Haridas S."/>
            <person name="Kuo A."/>
            <person name="Salamov A."/>
            <person name="Ahrendt S.R."/>
            <person name="Lipzen A."/>
            <person name="Sullivan W."/>
            <person name="Andreopoulos W.B."/>
            <person name="Clum A."/>
            <person name="Lindquist E."/>
            <person name="Daum C."/>
            <person name="Ramamoorthy G.K."/>
            <person name="Gryganskyi A."/>
            <person name="Culley D."/>
            <person name="Magnuson J.K."/>
            <person name="James T.Y."/>
            <person name="O'Malley M.A."/>
            <person name="Stajich J.E."/>
            <person name="Spatafora J.W."/>
            <person name="Visel A."/>
            <person name="Grigoriev I.V."/>
        </authorList>
    </citation>
    <scope>NUCLEOTIDE SEQUENCE [LARGE SCALE GENOMIC DNA]</scope>
    <source>
        <strain evidence="1 2">PL171</strain>
    </source>
</reference>
<proteinExistence type="predicted"/>